<dbReference type="Proteomes" id="UP001230035">
    <property type="component" value="Unassembled WGS sequence"/>
</dbReference>
<protein>
    <submittedName>
        <fullName evidence="2">DinB family protein</fullName>
    </submittedName>
</protein>
<dbReference type="Gene3D" id="1.20.120.450">
    <property type="entry name" value="dinb family like domain"/>
    <property type="match status" value="1"/>
</dbReference>
<evidence type="ECO:0000313" key="3">
    <source>
        <dbReference type="Proteomes" id="UP001230035"/>
    </source>
</evidence>
<dbReference type="Pfam" id="PF12867">
    <property type="entry name" value="DinB_2"/>
    <property type="match status" value="1"/>
</dbReference>
<sequence length="195" mass="22325">MKINAIELLEDLQSRTLHQATIVRCFITRDDSDLRYKADSESWSVLECIAHLNCYYTFYLPLLREALSKSTPHKGVIVFKTGFLGNYFVRLMETESDKVKKMKAVPAMNPNHTILQRDELSLFIEYQSEFTALLNLCKAYDISAPTIPTVLSKWVTLSLGDTLRFIVAHNERHLLQAQNRLLTIPVMSSEKSVIA</sequence>
<dbReference type="SUPFAM" id="SSF109854">
    <property type="entry name" value="DinB/YfiT-like putative metalloenzymes"/>
    <property type="match status" value="1"/>
</dbReference>
<dbReference type="InterPro" id="IPR024775">
    <property type="entry name" value="DinB-like"/>
</dbReference>
<keyword evidence="3" id="KW-1185">Reference proteome</keyword>
<feature type="domain" description="DinB-like" evidence="1">
    <location>
        <begin position="30"/>
        <end position="177"/>
    </location>
</feature>
<dbReference type="InterPro" id="IPR034660">
    <property type="entry name" value="DinB/YfiT-like"/>
</dbReference>
<reference evidence="2 3" key="1">
    <citation type="submission" date="2023-05" db="EMBL/GenBank/DDBJ databases">
        <title>Flavobacterium sedimenti sp. nov., isolated from the sediment.</title>
        <authorList>
            <person name="Wu N."/>
        </authorList>
    </citation>
    <scope>NUCLEOTIDE SEQUENCE [LARGE SCALE GENOMIC DNA]</scope>
    <source>
        <strain evidence="2 3">YZ-48</strain>
    </source>
</reference>
<dbReference type="EMBL" id="JASGBP010000002">
    <property type="protein sequence ID" value="MDI9256781.1"/>
    <property type="molecule type" value="Genomic_DNA"/>
</dbReference>
<comment type="caution">
    <text evidence="2">The sequence shown here is derived from an EMBL/GenBank/DDBJ whole genome shotgun (WGS) entry which is preliminary data.</text>
</comment>
<dbReference type="RefSeq" id="WP_283238468.1">
    <property type="nucleotide sequence ID" value="NZ_JASGBP010000002.1"/>
</dbReference>
<accession>A0ABT6XNW1</accession>
<organism evidence="2 3">
    <name type="scientific">Flavobacterium sedimenticola</name>
    <dbReference type="NCBI Taxonomy" id="3043286"/>
    <lineage>
        <taxon>Bacteria</taxon>
        <taxon>Pseudomonadati</taxon>
        <taxon>Bacteroidota</taxon>
        <taxon>Flavobacteriia</taxon>
        <taxon>Flavobacteriales</taxon>
        <taxon>Flavobacteriaceae</taxon>
        <taxon>Flavobacterium</taxon>
    </lineage>
</organism>
<evidence type="ECO:0000313" key="2">
    <source>
        <dbReference type="EMBL" id="MDI9256781.1"/>
    </source>
</evidence>
<name>A0ABT6XNW1_9FLAO</name>
<evidence type="ECO:0000259" key="1">
    <source>
        <dbReference type="Pfam" id="PF12867"/>
    </source>
</evidence>
<proteinExistence type="predicted"/>
<gene>
    <name evidence="2" type="ORF">QHT84_05070</name>
</gene>